<comment type="caution">
    <text evidence="1">The sequence shown here is derived from an EMBL/GenBank/DDBJ whole genome shotgun (WGS) entry which is preliminary data.</text>
</comment>
<name>A0ACB9QGP3_9MYRT</name>
<proteinExistence type="predicted"/>
<organism evidence="1 2">
    <name type="scientific">Melastoma candidum</name>
    <dbReference type="NCBI Taxonomy" id="119954"/>
    <lineage>
        <taxon>Eukaryota</taxon>
        <taxon>Viridiplantae</taxon>
        <taxon>Streptophyta</taxon>
        <taxon>Embryophyta</taxon>
        <taxon>Tracheophyta</taxon>
        <taxon>Spermatophyta</taxon>
        <taxon>Magnoliopsida</taxon>
        <taxon>eudicotyledons</taxon>
        <taxon>Gunneridae</taxon>
        <taxon>Pentapetalae</taxon>
        <taxon>rosids</taxon>
        <taxon>malvids</taxon>
        <taxon>Myrtales</taxon>
        <taxon>Melastomataceae</taxon>
        <taxon>Melastomatoideae</taxon>
        <taxon>Melastomateae</taxon>
        <taxon>Melastoma</taxon>
    </lineage>
</organism>
<gene>
    <name evidence="1" type="ORF">MLD38_021678</name>
</gene>
<protein>
    <submittedName>
        <fullName evidence="1">Uncharacterized protein</fullName>
    </submittedName>
</protein>
<evidence type="ECO:0000313" key="1">
    <source>
        <dbReference type="EMBL" id="KAI4365714.1"/>
    </source>
</evidence>
<sequence>MGVARNAYCLGSEATTVSDRKRKRMESNRESARRSRMRKQKQLEDLLGQASQLQGANKKLLNVIKSVQEKHFAVVADNAALRAQILELTKRLWSLNCARGRGGSQWDRAGHPQGAGDGDEAMAVALPR</sequence>
<dbReference type="Proteomes" id="UP001057402">
    <property type="component" value="Chromosome 6"/>
</dbReference>
<reference evidence="2" key="1">
    <citation type="journal article" date="2023" name="Front. Plant Sci.">
        <title>Chromosomal-level genome assembly of Melastoma candidum provides insights into trichome evolution.</title>
        <authorList>
            <person name="Zhong Y."/>
            <person name="Wu W."/>
            <person name="Sun C."/>
            <person name="Zou P."/>
            <person name="Liu Y."/>
            <person name="Dai S."/>
            <person name="Zhou R."/>
        </authorList>
    </citation>
    <scope>NUCLEOTIDE SEQUENCE [LARGE SCALE GENOMIC DNA]</scope>
</reference>
<keyword evidence="2" id="KW-1185">Reference proteome</keyword>
<evidence type="ECO:0000313" key="2">
    <source>
        <dbReference type="Proteomes" id="UP001057402"/>
    </source>
</evidence>
<accession>A0ACB9QGP3</accession>
<dbReference type="EMBL" id="CM042885">
    <property type="protein sequence ID" value="KAI4365714.1"/>
    <property type="molecule type" value="Genomic_DNA"/>
</dbReference>